<organism evidence="1 2">
    <name type="scientific">Reichenbachiella agarivorans</name>
    <dbReference type="NCBI Taxonomy" id="2979464"/>
    <lineage>
        <taxon>Bacteria</taxon>
        <taxon>Pseudomonadati</taxon>
        <taxon>Bacteroidota</taxon>
        <taxon>Cytophagia</taxon>
        <taxon>Cytophagales</taxon>
        <taxon>Reichenbachiellaceae</taxon>
        <taxon>Reichenbachiella</taxon>
    </lineage>
</organism>
<gene>
    <name evidence="1" type="ORF">N6H18_07665</name>
</gene>
<sequence length="135" mass="14376">MVDHPVVVVDGPGVVVKESRVSVDRSGVIVIESVAVVNGSGVVVEESVAIVNESVILVNGFGVIVKESGVIVNGSGVLANEKGVWDEVCRVNYIISTAASQDSTFDEKSIYTCPPKEGNATFYLPMIIRRSEYYA</sequence>
<evidence type="ECO:0000313" key="1">
    <source>
        <dbReference type="EMBL" id="UXP33824.1"/>
    </source>
</evidence>
<reference evidence="1" key="1">
    <citation type="submission" date="2022-09" db="EMBL/GenBank/DDBJ databases">
        <title>Comparative genomics and taxonomic characterization of three novel marine species of genus Reichenbachiella exhibiting antioxidant and polysaccharide degradation activities.</title>
        <authorList>
            <person name="Muhammad N."/>
            <person name="Lee Y.-J."/>
            <person name="Ko J."/>
            <person name="Kim S.-G."/>
        </authorList>
    </citation>
    <scope>NUCLEOTIDE SEQUENCE</scope>
    <source>
        <strain evidence="1">BKB1-1</strain>
    </source>
</reference>
<evidence type="ECO:0008006" key="3">
    <source>
        <dbReference type="Google" id="ProtNLM"/>
    </source>
</evidence>
<accession>A0ABY6CV91</accession>
<evidence type="ECO:0000313" key="2">
    <source>
        <dbReference type="Proteomes" id="UP001065174"/>
    </source>
</evidence>
<dbReference type="EMBL" id="CP106679">
    <property type="protein sequence ID" value="UXP33824.1"/>
    <property type="molecule type" value="Genomic_DNA"/>
</dbReference>
<keyword evidence="2" id="KW-1185">Reference proteome</keyword>
<proteinExistence type="predicted"/>
<name>A0ABY6CV91_9BACT</name>
<dbReference type="RefSeq" id="WP_262311250.1">
    <property type="nucleotide sequence ID" value="NZ_CP106679.1"/>
</dbReference>
<protein>
    <recommendedName>
        <fullName evidence="3">Dynactin subunit 6</fullName>
    </recommendedName>
</protein>
<dbReference type="Proteomes" id="UP001065174">
    <property type="component" value="Chromosome"/>
</dbReference>